<evidence type="ECO:0000256" key="3">
    <source>
        <dbReference type="ARBA" id="ARBA00022630"/>
    </source>
</evidence>
<comment type="pathway">
    <text evidence="1">Cofactor biosynthesis; FMN biosynthesis; FMN from riboflavin (ATP route): step 1/1.</text>
</comment>
<evidence type="ECO:0000256" key="6">
    <source>
        <dbReference type="ARBA" id="ARBA00022741"/>
    </source>
</evidence>
<name>A0AAD7PB82_QUISA</name>
<dbReference type="EC" id="2.7.1.26" evidence="2"/>
<dbReference type="PANTHER" id="PTHR18901">
    <property type="entry name" value="2-DEOXYGLUCOSE-6-PHOSPHATE PHOSPHATASE 2"/>
    <property type="match status" value="1"/>
</dbReference>
<dbReference type="SFLD" id="SFLDS00003">
    <property type="entry name" value="Haloacid_Dehalogenase"/>
    <property type="match status" value="1"/>
</dbReference>
<dbReference type="PRINTS" id="PR00413">
    <property type="entry name" value="HADHALOGNASE"/>
</dbReference>
<dbReference type="InterPro" id="IPR006439">
    <property type="entry name" value="HAD-SF_hydro_IA"/>
</dbReference>
<reference evidence="9" key="1">
    <citation type="journal article" date="2023" name="Science">
        <title>Elucidation of the pathway for biosynthesis of saponin adjuvants from the soapbark tree.</title>
        <authorList>
            <person name="Reed J."/>
            <person name="Orme A."/>
            <person name="El-Demerdash A."/>
            <person name="Owen C."/>
            <person name="Martin L.B.B."/>
            <person name="Misra R.C."/>
            <person name="Kikuchi S."/>
            <person name="Rejzek M."/>
            <person name="Martin A.C."/>
            <person name="Harkess A."/>
            <person name="Leebens-Mack J."/>
            <person name="Louveau T."/>
            <person name="Stephenson M.J."/>
            <person name="Osbourn A."/>
        </authorList>
    </citation>
    <scope>NUCLEOTIDE SEQUENCE</scope>
    <source>
        <strain evidence="9">S10</strain>
    </source>
</reference>
<dbReference type="GO" id="GO:0043136">
    <property type="term" value="F:sn-glycerol 3-phosphatase activity"/>
    <property type="evidence" value="ECO:0007669"/>
    <property type="project" value="TreeGrafter"/>
</dbReference>
<accession>A0AAD7PB82</accession>
<evidence type="ECO:0000256" key="5">
    <source>
        <dbReference type="ARBA" id="ARBA00022679"/>
    </source>
</evidence>
<dbReference type="SUPFAM" id="SSF82114">
    <property type="entry name" value="Riboflavin kinase-like"/>
    <property type="match status" value="1"/>
</dbReference>
<dbReference type="Pfam" id="PF00702">
    <property type="entry name" value="Hydrolase"/>
    <property type="match status" value="1"/>
</dbReference>
<keyword evidence="7" id="KW-0067">ATP-binding</keyword>
<keyword evidence="5" id="KW-0808">Transferase</keyword>
<evidence type="ECO:0000256" key="4">
    <source>
        <dbReference type="ARBA" id="ARBA00022643"/>
    </source>
</evidence>
<dbReference type="NCBIfam" id="TIGR01509">
    <property type="entry name" value="HAD-SF-IA-v3"/>
    <property type="match status" value="1"/>
</dbReference>
<dbReference type="PANTHER" id="PTHR18901:SF44">
    <property type="entry name" value="OS01G0757900 PROTEIN"/>
    <property type="match status" value="1"/>
</dbReference>
<dbReference type="SFLD" id="SFLDG01135">
    <property type="entry name" value="C1.5.6:_HAD__Beta-PGM__Phospha"/>
    <property type="match status" value="1"/>
</dbReference>
<evidence type="ECO:0000256" key="2">
    <source>
        <dbReference type="ARBA" id="ARBA00012105"/>
    </source>
</evidence>
<protein>
    <recommendedName>
        <fullName evidence="2">riboflavin kinase</fullName>
        <ecNumber evidence="2">2.7.1.26</ecNumber>
    </recommendedName>
</protein>
<keyword evidence="6" id="KW-0547">Nucleotide-binding</keyword>
<dbReference type="InterPro" id="IPR036412">
    <property type="entry name" value="HAD-like_sf"/>
</dbReference>
<dbReference type="GO" id="GO:0008531">
    <property type="term" value="F:riboflavin kinase activity"/>
    <property type="evidence" value="ECO:0007669"/>
    <property type="project" value="UniProtKB-EC"/>
</dbReference>
<dbReference type="GO" id="GO:0005524">
    <property type="term" value="F:ATP binding"/>
    <property type="evidence" value="ECO:0007669"/>
    <property type="project" value="UniProtKB-KW"/>
</dbReference>
<dbReference type="FunFam" id="1.10.150.240:FF:000001">
    <property type="entry name" value="Haloacid dehalogenase-like hydrolase domain"/>
    <property type="match status" value="1"/>
</dbReference>
<dbReference type="InterPro" id="IPR023198">
    <property type="entry name" value="PGP-like_dom2"/>
</dbReference>
<evidence type="ECO:0000259" key="8">
    <source>
        <dbReference type="Pfam" id="PF01687"/>
    </source>
</evidence>
<gene>
    <name evidence="9" type="ORF">O6P43_028909</name>
</gene>
<dbReference type="Pfam" id="PF01687">
    <property type="entry name" value="Flavokinase"/>
    <property type="match status" value="1"/>
</dbReference>
<dbReference type="EMBL" id="JARAOO010000012">
    <property type="protein sequence ID" value="KAJ7948435.1"/>
    <property type="molecule type" value="Genomic_DNA"/>
</dbReference>
<evidence type="ECO:0000256" key="1">
    <source>
        <dbReference type="ARBA" id="ARBA00005201"/>
    </source>
</evidence>
<keyword evidence="3" id="KW-0285">Flavoprotein</keyword>
<evidence type="ECO:0000313" key="9">
    <source>
        <dbReference type="EMBL" id="KAJ7948435.1"/>
    </source>
</evidence>
<feature type="domain" description="Riboflavin kinase" evidence="8">
    <location>
        <begin position="269"/>
        <end position="331"/>
    </location>
</feature>
<dbReference type="Gene3D" id="3.40.50.1000">
    <property type="entry name" value="HAD superfamily/HAD-like"/>
    <property type="match status" value="1"/>
</dbReference>
<dbReference type="Gene3D" id="1.10.150.240">
    <property type="entry name" value="Putative phosphatase, domain 2"/>
    <property type="match status" value="1"/>
</dbReference>
<dbReference type="FunFam" id="3.40.50.1000:FF:000119">
    <property type="entry name" value="Bifunctional riboflavin kinase/FMN phosphatase"/>
    <property type="match status" value="1"/>
</dbReference>
<sequence>MSCCEHHHCNEEVKILAVILDLDGTLLDTERATKGIVKEFLASFGKELDREKEKNRRLGMTHRESSAAIVKDYDLPLTAEEFIQEITPLYREKWLEAKALPGANRLVKHLEKHGVPIALASNSLRENIDAKISLQKGWKESFSVILGSDQVKSGKPSPHLFEEAAKKMGVDALHCLVIEDSLVGVEAAKAAKMKVVAVPARSEADCHSLANVVLNSLLEFQPEQWGLPPFDDWVDKALPIEPIHASGLFVNGSLSEVTENGMSAFPDQITGLFFGWIKVEVDRTFKALVSIGWHQCSCNANRKIHIWVIDATDDHISDQQIQILLVGYIKGLDNKEVASMGLEVLEEYKSIAPASLDKPMFIHHSHVPF</sequence>
<keyword evidence="10" id="KW-1185">Reference proteome</keyword>
<organism evidence="9 10">
    <name type="scientific">Quillaja saponaria</name>
    <name type="common">Soap bark tree</name>
    <dbReference type="NCBI Taxonomy" id="32244"/>
    <lineage>
        <taxon>Eukaryota</taxon>
        <taxon>Viridiplantae</taxon>
        <taxon>Streptophyta</taxon>
        <taxon>Embryophyta</taxon>
        <taxon>Tracheophyta</taxon>
        <taxon>Spermatophyta</taxon>
        <taxon>Magnoliopsida</taxon>
        <taxon>eudicotyledons</taxon>
        <taxon>Gunneridae</taxon>
        <taxon>Pentapetalae</taxon>
        <taxon>rosids</taxon>
        <taxon>fabids</taxon>
        <taxon>Fabales</taxon>
        <taxon>Quillajaceae</taxon>
        <taxon>Quillaja</taxon>
    </lineage>
</organism>
<dbReference type="Proteomes" id="UP001163823">
    <property type="component" value="Chromosome 12"/>
</dbReference>
<evidence type="ECO:0000313" key="10">
    <source>
        <dbReference type="Proteomes" id="UP001163823"/>
    </source>
</evidence>
<dbReference type="GO" id="GO:0006114">
    <property type="term" value="P:glycerol biosynthetic process"/>
    <property type="evidence" value="ECO:0007669"/>
    <property type="project" value="TreeGrafter"/>
</dbReference>
<dbReference type="InterPro" id="IPR015865">
    <property type="entry name" value="Riboflavin_kinase_bac/euk"/>
</dbReference>
<proteinExistence type="predicted"/>
<dbReference type="GO" id="GO:0009231">
    <property type="term" value="P:riboflavin biosynthetic process"/>
    <property type="evidence" value="ECO:0007669"/>
    <property type="project" value="InterPro"/>
</dbReference>
<dbReference type="SFLD" id="SFLDG01129">
    <property type="entry name" value="C1.5:_HAD__Beta-PGM__Phosphata"/>
    <property type="match status" value="1"/>
</dbReference>
<dbReference type="Gene3D" id="2.40.30.30">
    <property type="entry name" value="Riboflavin kinase-like"/>
    <property type="match status" value="1"/>
</dbReference>
<dbReference type="InterPro" id="IPR023214">
    <property type="entry name" value="HAD_sf"/>
</dbReference>
<dbReference type="AlphaFoldDB" id="A0AAD7PB82"/>
<dbReference type="InterPro" id="IPR023465">
    <property type="entry name" value="Riboflavin_kinase_dom_sf"/>
</dbReference>
<dbReference type="SUPFAM" id="SSF56784">
    <property type="entry name" value="HAD-like"/>
    <property type="match status" value="1"/>
</dbReference>
<keyword evidence="9" id="KW-0418">Kinase</keyword>
<dbReference type="KEGG" id="qsa:O6P43_028909"/>
<evidence type="ECO:0000256" key="7">
    <source>
        <dbReference type="ARBA" id="ARBA00022840"/>
    </source>
</evidence>
<keyword evidence="4" id="KW-0288">FMN</keyword>
<comment type="caution">
    <text evidence="9">The sequence shown here is derived from an EMBL/GenBank/DDBJ whole genome shotgun (WGS) entry which is preliminary data.</text>
</comment>